<protein>
    <submittedName>
        <fullName evidence="4">Uncharacterized protein</fullName>
    </submittedName>
</protein>
<name>A0A0D6LXR5_9BILA</name>
<dbReference type="Proteomes" id="UP000054495">
    <property type="component" value="Unassembled WGS sequence"/>
</dbReference>
<evidence type="ECO:0000313" key="5">
    <source>
        <dbReference type="Proteomes" id="UP000054495"/>
    </source>
</evidence>
<dbReference type="AlphaFoldDB" id="A0A0D6LXR5"/>
<keyword evidence="2" id="KW-0456">Lyase</keyword>
<evidence type="ECO:0000256" key="2">
    <source>
        <dbReference type="ARBA" id="ARBA00023239"/>
    </source>
</evidence>
<dbReference type="PANTHER" id="PTHR11920:SF501">
    <property type="entry name" value="GUANYLATE CYCLASE 32E"/>
    <property type="match status" value="1"/>
</dbReference>
<dbReference type="GO" id="GO:0004383">
    <property type="term" value="F:guanylate cyclase activity"/>
    <property type="evidence" value="ECO:0007669"/>
    <property type="project" value="TreeGrafter"/>
</dbReference>
<dbReference type="GO" id="GO:0001653">
    <property type="term" value="F:peptide receptor activity"/>
    <property type="evidence" value="ECO:0007669"/>
    <property type="project" value="TreeGrafter"/>
</dbReference>
<accession>A0A0D6LXR5</accession>
<organism evidence="4 5">
    <name type="scientific">Ancylostoma ceylanicum</name>
    <dbReference type="NCBI Taxonomy" id="53326"/>
    <lineage>
        <taxon>Eukaryota</taxon>
        <taxon>Metazoa</taxon>
        <taxon>Ecdysozoa</taxon>
        <taxon>Nematoda</taxon>
        <taxon>Chromadorea</taxon>
        <taxon>Rhabditida</taxon>
        <taxon>Rhabditina</taxon>
        <taxon>Rhabditomorpha</taxon>
        <taxon>Strongyloidea</taxon>
        <taxon>Ancylostomatidae</taxon>
        <taxon>Ancylostomatinae</taxon>
        <taxon>Ancylostoma</taxon>
    </lineage>
</organism>
<feature type="coiled-coil region" evidence="3">
    <location>
        <begin position="46"/>
        <end position="73"/>
    </location>
</feature>
<dbReference type="Gene3D" id="6.10.250.780">
    <property type="match status" value="1"/>
</dbReference>
<reference evidence="4 5" key="1">
    <citation type="submission" date="2013-05" db="EMBL/GenBank/DDBJ databases">
        <title>Draft genome of the parasitic nematode Anyclostoma ceylanicum.</title>
        <authorList>
            <person name="Mitreva M."/>
        </authorList>
    </citation>
    <scope>NUCLEOTIDE SEQUENCE [LARGE SCALE GENOMIC DNA]</scope>
</reference>
<dbReference type="EMBL" id="KE125048">
    <property type="protein sequence ID" value="EPB72412.1"/>
    <property type="molecule type" value="Genomic_DNA"/>
</dbReference>
<dbReference type="InterPro" id="IPR050401">
    <property type="entry name" value="Cyclic_nucleotide_synthase"/>
</dbReference>
<dbReference type="GO" id="GO:0005886">
    <property type="term" value="C:plasma membrane"/>
    <property type="evidence" value="ECO:0007669"/>
    <property type="project" value="TreeGrafter"/>
</dbReference>
<keyword evidence="3" id="KW-0175">Coiled coil</keyword>
<evidence type="ECO:0000256" key="1">
    <source>
        <dbReference type="ARBA" id="ARBA00022741"/>
    </source>
</evidence>
<dbReference type="GO" id="GO:0000166">
    <property type="term" value="F:nucleotide binding"/>
    <property type="evidence" value="ECO:0007669"/>
    <property type="project" value="UniProtKB-KW"/>
</dbReference>
<keyword evidence="1" id="KW-0547">Nucleotide-binding</keyword>
<dbReference type="PANTHER" id="PTHR11920">
    <property type="entry name" value="GUANYLYL CYCLASE"/>
    <property type="match status" value="1"/>
</dbReference>
<gene>
    <name evidence="4" type="ORF">ANCCEY_08483</name>
</gene>
<evidence type="ECO:0000313" key="4">
    <source>
        <dbReference type="EMBL" id="EPB72412.1"/>
    </source>
</evidence>
<sequence>MRNEDSPGQLAEKVPILSSKLTDNIDHVIGKKEEKHLNKNLMDHVMNMLETHASTLEEEVEERTKELIEEKKKSDMLLYRMLPRFCFSQ</sequence>
<dbReference type="GO" id="GO:0007168">
    <property type="term" value="P:receptor guanylyl cyclase signaling pathway"/>
    <property type="evidence" value="ECO:0007669"/>
    <property type="project" value="TreeGrafter"/>
</dbReference>
<dbReference type="GO" id="GO:0004016">
    <property type="term" value="F:adenylate cyclase activity"/>
    <property type="evidence" value="ECO:0007669"/>
    <property type="project" value="TreeGrafter"/>
</dbReference>
<proteinExistence type="predicted"/>
<evidence type="ECO:0000256" key="3">
    <source>
        <dbReference type="SAM" id="Coils"/>
    </source>
</evidence>
<keyword evidence="5" id="KW-1185">Reference proteome</keyword>